<protein>
    <submittedName>
        <fullName evidence="7">DUF445 family protein</fullName>
    </submittedName>
</protein>
<comment type="caution">
    <text evidence="7">The sequence shown here is derived from an EMBL/GenBank/DDBJ whole genome shotgun (WGS) entry which is preliminary data.</text>
</comment>
<feature type="transmembrane region" description="Helical" evidence="6">
    <location>
        <begin position="504"/>
        <end position="524"/>
    </location>
</feature>
<name>A0A8J6NBF2_9BACT</name>
<dbReference type="EMBL" id="JACNJZ010000046">
    <property type="protein sequence ID" value="MBC8316677.1"/>
    <property type="molecule type" value="Genomic_DNA"/>
</dbReference>
<evidence type="ECO:0000256" key="4">
    <source>
        <dbReference type="ARBA" id="ARBA00022989"/>
    </source>
</evidence>
<keyword evidence="4 6" id="KW-1133">Transmembrane helix</keyword>
<reference evidence="7 8" key="1">
    <citation type="submission" date="2020-08" db="EMBL/GenBank/DDBJ databases">
        <title>Bridging the membrane lipid divide: bacteria of the FCB group superphylum have the potential to synthesize archaeal ether lipids.</title>
        <authorList>
            <person name="Villanueva L."/>
            <person name="Von Meijenfeldt F.A.B."/>
            <person name="Westbye A.B."/>
            <person name="Yadav S."/>
            <person name="Hopmans E.C."/>
            <person name="Dutilh B.E."/>
            <person name="Sinninghe Damste J.S."/>
        </authorList>
    </citation>
    <scope>NUCLEOTIDE SEQUENCE [LARGE SCALE GENOMIC DNA]</scope>
    <source>
        <strain evidence="7">NIOZ-UU47</strain>
    </source>
</reference>
<dbReference type="AlphaFoldDB" id="A0A8J6NBF2"/>
<proteinExistence type="inferred from homology"/>
<sequence>MISLQFLAPPVLGAFIGYMTNYVAIKMLFRPLKAWRVLGIRVPMTPGVIPSKRNQLAENIGEMVGAHLLTSADVSKAIAGEKFQQDLKELIESRLDVLLNKDLGPLSTIIPHRFQTYFRASIRVLRLRFLTAMHGYLDSSQFADTIKNAVDSQATTFLKKNLKDIFPEDSRANFYTYLEVKSVEFLGSPEVNQWISTLIQKKLKEFQTENRSLNDLIPEEITELVLDRLEQEVPGLLDKFGHLIQEPEMRAKIVETITTAIGNFINSLGPIAAMMGGFIKPETIHTKVNEYLNEKSDDISVWLRDEAVQQRVTTIFREKASHFMEMPCSTLLSKIDPAKIEEISLDISKQVAIILAKPSTAKALTAILKETFTAQLDKPLLQTLSELFGTQGIAKGRQWAASEITAIFRSSATKQVIHNLIVELIEKKLLAKPVGPLADLIPKKIQESFADYLLSQISEILIREVPGLVDSLNIRSMVSRKVDSLDLLRLEGLLMSIMEEQFKYINLFGALLGFFIGLLNLVVLSL</sequence>
<keyword evidence="3 6" id="KW-0812">Transmembrane</keyword>
<dbReference type="InterPro" id="IPR007383">
    <property type="entry name" value="DUF445"/>
</dbReference>
<evidence type="ECO:0000256" key="6">
    <source>
        <dbReference type="SAM" id="Phobius"/>
    </source>
</evidence>
<keyword evidence="5 6" id="KW-0472">Membrane</keyword>
<evidence type="ECO:0000313" key="8">
    <source>
        <dbReference type="Proteomes" id="UP000614424"/>
    </source>
</evidence>
<accession>A0A8J6NBF2</accession>
<evidence type="ECO:0000313" key="7">
    <source>
        <dbReference type="EMBL" id="MBC8316677.1"/>
    </source>
</evidence>
<evidence type="ECO:0000256" key="5">
    <source>
        <dbReference type="ARBA" id="ARBA00023136"/>
    </source>
</evidence>
<dbReference type="Proteomes" id="UP000614424">
    <property type="component" value="Unassembled WGS sequence"/>
</dbReference>
<organism evidence="7 8">
    <name type="scientific">Candidatus Desulfobia pelagia</name>
    <dbReference type="NCBI Taxonomy" id="2841692"/>
    <lineage>
        <taxon>Bacteria</taxon>
        <taxon>Pseudomonadati</taxon>
        <taxon>Thermodesulfobacteriota</taxon>
        <taxon>Desulfobulbia</taxon>
        <taxon>Desulfobulbales</taxon>
        <taxon>Desulfobulbaceae</taxon>
        <taxon>Candidatus Desulfobia</taxon>
    </lineage>
</organism>
<dbReference type="GO" id="GO:0012505">
    <property type="term" value="C:endomembrane system"/>
    <property type="evidence" value="ECO:0007669"/>
    <property type="project" value="UniProtKB-SubCell"/>
</dbReference>
<comment type="similarity">
    <text evidence="2">Belongs to the UPF0754 family.</text>
</comment>
<comment type="subcellular location">
    <subcellularLocation>
        <location evidence="1">Endomembrane system</location>
    </subcellularLocation>
</comment>
<evidence type="ECO:0000256" key="1">
    <source>
        <dbReference type="ARBA" id="ARBA00004308"/>
    </source>
</evidence>
<dbReference type="Pfam" id="PF04286">
    <property type="entry name" value="DUF445"/>
    <property type="match status" value="2"/>
</dbReference>
<gene>
    <name evidence="7" type="ORF">H8E41_02145</name>
</gene>
<dbReference type="PANTHER" id="PTHR35791:SF1">
    <property type="entry name" value="UPF0754 MEMBRANE PROTEIN YHEB"/>
    <property type="match status" value="1"/>
</dbReference>
<evidence type="ECO:0000256" key="3">
    <source>
        <dbReference type="ARBA" id="ARBA00022692"/>
    </source>
</evidence>
<evidence type="ECO:0000256" key="2">
    <source>
        <dbReference type="ARBA" id="ARBA00008053"/>
    </source>
</evidence>
<dbReference type="PANTHER" id="PTHR35791">
    <property type="entry name" value="UPF0754 MEMBRANE PROTEIN YHEB"/>
    <property type="match status" value="1"/>
</dbReference>